<protein>
    <submittedName>
        <fullName evidence="2">Uncharacterized protein</fullName>
    </submittedName>
</protein>
<feature type="region of interest" description="Disordered" evidence="1">
    <location>
        <begin position="1"/>
        <end position="85"/>
    </location>
</feature>
<evidence type="ECO:0000313" key="2">
    <source>
        <dbReference type="EMBL" id="CAJ1382519.1"/>
    </source>
</evidence>
<accession>A0AA36IA75</accession>
<name>A0AA36IA75_9DINO</name>
<evidence type="ECO:0000313" key="3">
    <source>
        <dbReference type="Proteomes" id="UP001178507"/>
    </source>
</evidence>
<dbReference type="Proteomes" id="UP001178507">
    <property type="component" value="Unassembled WGS sequence"/>
</dbReference>
<feature type="compositionally biased region" description="Low complexity" evidence="1">
    <location>
        <begin position="335"/>
        <end position="352"/>
    </location>
</feature>
<proteinExistence type="predicted"/>
<gene>
    <name evidence="2" type="ORF">EVOR1521_LOCUS9880</name>
</gene>
<feature type="compositionally biased region" description="Basic and acidic residues" evidence="1">
    <location>
        <begin position="14"/>
        <end position="29"/>
    </location>
</feature>
<dbReference type="EMBL" id="CAUJNA010000913">
    <property type="protein sequence ID" value="CAJ1382519.1"/>
    <property type="molecule type" value="Genomic_DNA"/>
</dbReference>
<keyword evidence="3" id="KW-1185">Reference proteome</keyword>
<evidence type="ECO:0000256" key="1">
    <source>
        <dbReference type="SAM" id="MobiDB-lite"/>
    </source>
</evidence>
<comment type="caution">
    <text evidence="2">The sequence shown here is derived from an EMBL/GenBank/DDBJ whole genome shotgun (WGS) entry which is preliminary data.</text>
</comment>
<feature type="compositionally biased region" description="Low complexity" evidence="1">
    <location>
        <begin position="370"/>
        <end position="379"/>
    </location>
</feature>
<organism evidence="2 3">
    <name type="scientific">Effrenium voratum</name>
    <dbReference type="NCBI Taxonomy" id="2562239"/>
    <lineage>
        <taxon>Eukaryota</taxon>
        <taxon>Sar</taxon>
        <taxon>Alveolata</taxon>
        <taxon>Dinophyceae</taxon>
        <taxon>Suessiales</taxon>
        <taxon>Symbiodiniaceae</taxon>
        <taxon>Effrenium</taxon>
    </lineage>
</organism>
<feature type="region of interest" description="Disordered" evidence="1">
    <location>
        <begin position="335"/>
        <end position="382"/>
    </location>
</feature>
<reference evidence="2" key="1">
    <citation type="submission" date="2023-08" db="EMBL/GenBank/DDBJ databases">
        <authorList>
            <person name="Chen Y."/>
            <person name="Shah S."/>
            <person name="Dougan E. K."/>
            <person name="Thang M."/>
            <person name="Chan C."/>
        </authorList>
    </citation>
    <scope>NUCLEOTIDE SEQUENCE</scope>
</reference>
<dbReference type="AlphaFoldDB" id="A0AA36IA75"/>
<sequence length="415" mass="41290">MVKERILLEQLKLPTDRKEEAKAKEEPHPWTRQRGKPLVVNLKTPVSKAEEESADAPDNATNSQDANVKLDISKPTSNGWRSPAVAAPEAASAPVAALPALGNHAATAAQGSQAPAVLAVLPAARATTPASAPVAALAAPDYASTLAAAAQASTAPAFQAAPPDYASALAAATQASAAPVAAFTATAPDYASQAGTVPVAGLSAFDYASALSATAQASTSHLSAPATARGRASANASVAHAAKQLAAAHAAAQAAHAVAAASLASPASALEANALLGQISQSMQMQSQISAMYQLLQQQAAVGEVSPHQAAAPVATFPAALPAAPAKAPVQLAASAPPGPAAEPAAAPVSGPQVVPAKHFSSIRPPPAPSSQQPVQQAPFSKASSVISQIPSKAKANYMAFAPSKSSPCVPKAYW</sequence>